<keyword evidence="2" id="KW-1185">Reference proteome</keyword>
<protein>
    <submittedName>
        <fullName evidence="1">Uncharacterized protein</fullName>
    </submittedName>
</protein>
<name>A0ABS5NZQ0_9BACI</name>
<evidence type="ECO:0000313" key="1">
    <source>
        <dbReference type="EMBL" id="MBS4193295.1"/>
    </source>
</evidence>
<reference evidence="1 2" key="1">
    <citation type="submission" date="2021-05" db="EMBL/GenBank/DDBJ databases">
        <title>Novel Bacillus species.</title>
        <authorList>
            <person name="Liu G."/>
        </authorList>
    </citation>
    <scope>NUCLEOTIDE SEQUENCE [LARGE SCALE GENOMIC DNA]</scope>
    <source>
        <strain evidence="1 2">FJAT-49705</strain>
    </source>
</reference>
<sequence length="284" mass="32999">MIETKPTKTRQKSIKQYKKLLEKWDMWDFAYFDGNDYYFLTLYEQMRKGITGYLILDYEGNVLPFEQAKAPATSLIRFNTMIHGAMQEMVPQMLKNMDPYKKVVSLLSEHKTNLSSKDPELASSVDKVISYTTYAIGNSKRIEDFVNTLGQLQRIATKKQGFFDDEILNEMRDVCIKYNAMMFEYGLNEFELMDDYQQIINSLNEEPTNIPSSSRKKMIALLTASIDSNNGALTKTMKGFDDDFKQVNVQIDPANLEQSFNKMMEKSRLIAFEEKIAYKIRNPK</sequence>
<gene>
    <name evidence="1" type="ORF">KHA94_24735</name>
</gene>
<accession>A0ABS5NZQ0</accession>
<dbReference type="EMBL" id="JAGYPM010000010">
    <property type="protein sequence ID" value="MBS4193295.1"/>
    <property type="molecule type" value="Genomic_DNA"/>
</dbReference>
<organism evidence="1 2">
    <name type="scientific">Cytobacillus citreus</name>
    <dbReference type="NCBI Taxonomy" id="2833586"/>
    <lineage>
        <taxon>Bacteria</taxon>
        <taxon>Bacillati</taxon>
        <taxon>Bacillota</taxon>
        <taxon>Bacilli</taxon>
        <taxon>Bacillales</taxon>
        <taxon>Bacillaceae</taxon>
        <taxon>Cytobacillus</taxon>
    </lineage>
</organism>
<evidence type="ECO:0000313" key="2">
    <source>
        <dbReference type="Proteomes" id="UP000681027"/>
    </source>
</evidence>
<comment type="caution">
    <text evidence="1">The sequence shown here is derived from an EMBL/GenBank/DDBJ whole genome shotgun (WGS) entry which is preliminary data.</text>
</comment>
<dbReference type="Proteomes" id="UP000681027">
    <property type="component" value="Unassembled WGS sequence"/>
</dbReference>
<dbReference type="RefSeq" id="WP_213104731.1">
    <property type="nucleotide sequence ID" value="NZ_JAGYPM010000010.1"/>
</dbReference>
<proteinExistence type="predicted"/>